<dbReference type="Pfam" id="PF13640">
    <property type="entry name" value="2OG-FeII_Oxy_3"/>
    <property type="match status" value="1"/>
</dbReference>
<dbReference type="PROSITE" id="PS51471">
    <property type="entry name" value="FE2OG_OXY"/>
    <property type="match status" value="1"/>
</dbReference>
<proteinExistence type="inferred from homology"/>
<dbReference type="EMBL" id="CAJNNW010001268">
    <property type="protein sequence ID" value="CAE8636495.1"/>
    <property type="molecule type" value="Genomic_DNA"/>
</dbReference>
<dbReference type="PANTHER" id="PTHR12907:SF26">
    <property type="entry name" value="HIF PROLYL HYDROXYLASE, ISOFORM C"/>
    <property type="match status" value="1"/>
</dbReference>
<comment type="similarity">
    <text evidence="2">Belongs to the iron/ascorbate-dependent oxidoreductase family.</text>
</comment>
<dbReference type="GO" id="GO:0031543">
    <property type="term" value="F:peptidyl-proline dioxygenase activity"/>
    <property type="evidence" value="ECO:0007669"/>
    <property type="project" value="TreeGrafter"/>
</dbReference>
<dbReference type="Proteomes" id="UP000626109">
    <property type="component" value="Unassembled WGS sequence"/>
</dbReference>
<protein>
    <recommendedName>
        <fullName evidence="3">Fe2OG dioxygenase domain-containing protein</fullName>
    </recommendedName>
</protein>
<dbReference type="InterPro" id="IPR044862">
    <property type="entry name" value="Pro_4_hyd_alph_FE2OG_OXY"/>
</dbReference>
<dbReference type="Gene3D" id="2.60.120.620">
    <property type="entry name" value="q2cbj1_9rhob like domain"/>
    <property type="match status" value="1"/>
</dbReference>
<evidence type="ECO:0000256" key="2">
    <source>
        <dbReference type="RuleBase" id="RU003682"/>
    </source>
</evidence>
<name>A0A813HEH3_POLGL</name>
<gene>
    <name evidence="4" type="ORF">PGLA2088_LOCUS1633</name>
</gene>
<keyword evidence="1" id="KW-0847">Vitamin C</keyword>
<evidence type="ECO:0000259" key="3">
    <source>
        <dbReference type="PROSITE" id="PS51471"/>
    </source>
</evidence>
<evidence type="ECO:0000313" key="5">
    <source>
        <dbReference type="Proteomes" id="UP000626109"/>
    </source>
</evidence>
<dbReference type="AlphaFoldDB" id="A0A813HEH3"/>
<evidence type="ECO:0000256" key="1">
    <source>
        <dbReference type="ARBA" id="ARBA00022896"/>
    </source>
</evidence>
<accession>A0A813HEH3</accession>
<comment type="caution">
    <text evidence="4">The sequence shown here is derived from an EMBL/GenBank/DDBJ whole genome shotgun (WGS) entry which is preliminary data.</text>
</comment>
<evidence type="ECO:0000313" key="4">
    <source>
        <dbReference type="EMBL" id="CAE8636495.1"/>
    </source>
</evidence>
<reference evidence="4" key="1">
    <citation type="submission" date="2021-02" db="EMBL/GenBank/DDBJ databases">
        <authorList>
            <person name="Dougan E. K."/>
            <person name="Rhodes N."/>
            <person name="Thang M."/>
            <person name="Chan C."/>
        </authorList>
    </citation>
    <scope>NUCLEOTIDE SEQUENCE</scope>
</reference>
<keyword evidence="2" id="KW-0560">Oxidoreductase</keyword>
<keyword evidence="2" id="KW-0479">Metal-binding</keyword>
<feature type="domain" description="Fe2OG dioxygenase" evidence="3">
    <location>
        <begin position="148"/>
        <end position="244"/>
    </location>
</feature>
<dbReference type="InterPro" id="IPR051559">
    <property type="entry name" value="HIF_prolyl_hydroxylases"/>
</dbReference>
<dbReference type="GO" id="GO:0031418">
    <property type="term" value="F:L-ascorbic acid binding"/>
    <property type="evidence" value="ECO:0007669"/>
    <property type="project" value="UniProtKB-KW"/>
</dbReference>
<dbReference type="InterPro" id="IPR005123">
    <property type="entry name" value="Oxoglu/Fe-dep_dioxygenase_dom"/>
</dbReference>
<keyword evidence="2" id="KW-0408">Iron</keyword>
<sequence length="244" mass="26581">MAWDAAAARLCDHVASSGSKGVLEQGWSAIDGALGTEWARSLAAECRQLEEAKLLQPHRFEFADAQSGERCEYRHDGRSFVDLDRNRISAEVAAATPLLAAFAARHAPQLAVALASRVPSLGLVGWVVARCADLEACSEVSDAEEAVDAVQVKLQLTRGVHGCAPWHFDTSTSASSRQLTLLIYLSEDWADDMGGELQLQPFLQEAVSFRPSFDRGILFLADRLLHRSLPPRGRGAETGRWLLT</sequence>
<dbReference type="GO" id="GO:0071456">
    <property type="term" value="P:cellular response to hypoxia"/>
    <property type="evidence" value="ECO:0007669"/>
    <property type="project" value="TreeGrafter"/>
</dbReference>
<feature type="non-terminal residue" evidence="4">
    <location>
        <position position="244"/>
    </location>
</feature>
<dbReference type="PANTHER" id="PTHR12907">
    <property type="entry name" value="EGL NINE HOMOLOG-RELATED"/>
    <property type="match status" value="1"/>
</dbReference>
<organism evidence="4 5">
    <name type="scientific">Polarella glacialis</name>
    <name type="common">Dinoflagellate</name>
    <dbReference type="NCBI Taxonomy" id="89957"/>
    <lineage>
        <taxon>Eukaryota</taxon>
        <taxon>Sar</taxon>
        <taxon>Alveolata</taxon>
        <taxon>Dinophyceae</taxon>
        <taxon>Suessiales</taxon>
        <taxon>Suessiaceae</taxon>
        <taxon>Polarella</taxon>
    </lineage>
</organism>
<dbReference type="GO" id="GO:0008198">
    <property type="term" value="F:ferrous iron binding"/>
    <property type="evidence" value="ECO:0007669"/>
    <property type="project" value="TreeGrafter"/>
</dbReference>